<reference evidence="14" key="1">
    <citation type="submission" date="2020-01" db="EMBL/GenBank/DDBJ databases">
        <title>'Steroidobacter agaridevorans' sp. nov., agar-degrading bacteria isolated from rhizosphere soils.</title>
        <authorList>
            <person name="Ikenaga M."/>
            <person name="Kataoka M."/>
            <person name="Murouchi A."/>
            <person name="Katsuragi S."/>
            <person name="Sakai M."/>
        </authorList>
    </citation>
    <scope>NUCLEOTIDE SEQUENCE [LARGE SCALE GENOMIC DNA]</scope>
    <source>
        <strain evidence="14">YU21-B</strain>
    </source>
</reference>
<dbReference type="PANTHER" id="PTHR24220">
    <property type="entry name" value="IMPORT ATP-BINDING PROTEIN"/>
    <property type="match status" value="1"/>
</dbReference>
<evidence type="ECO:0000256" key="9">
    <source>
        <dbReference type="ARBA" id="ARBA00023136"/>
    </source>
</evidence>
<dbReference type="PROSITE" id="PS50893">
    <property type="entry name" value="ABC_TRANSPORTER_2"/>
    <property type="match status" value="1"/>
</dbReference>
<keyword evidence="8 11" id="KW-0067">ATP-binding</keyword>
<comment type="caution">
    <text evidence="13">The sequence shown here is derived from an EMBL/GenBank/DDBJ whole genome shotgun (WGS) entry which is preliminary data.</text>
</comment>
<dbReference type="EMBL" id="BLJN01000003">
    <property type="protein sequence ID" value="GFE80875.1"/>
    <property type="molecule type" value="Genomic_DNA"/>
</dbReference>
<dbReference type="InterPro" id="IPR027417">
    <property type="entry name" value="P-loop_NTPase"/>
</dbReference>
<evidence type="ECO:0000256" key="5">
    <source>
        <dbReference type="ARBA" id="ARBA00022475"/>
    </source>
</evidence>
<dbReference type="AlphaFoldDB" id="A0A829YCB3"/>
<keyword evidence="5 11" id="KW-1003">Cell membrane</keyword>
<dbReference type="FunFam" id="3.40.50.300:FF:000056">
    <property type="entry name" value="Cell division ATP-binding protein FtsE"/>
    <property type="match status" value="1"/>
</dbReference>
<evidence type="ECO:0000256" key="10">
    <source>
        <dbReference type="ARBA" id="ARBA00023306"/>
    </source>
</evidence>
<comment type="similarity">
    <text evidence="3 11">Belongs to the ABC transporter superfamily.</text>
</comment>
<protein>
    <recommendedName>
        <fullName evidence="4 11">Cell division ATP-binding protein FtsE</fullName>
    </recommendedName>
</protein>
<evidence type="ECO:0000256" key="2">
    <source>
        <dbReference type="ARBA" id="ARBA00004202"/>
    </source>
</evidence>
<dbReference type="InterPro" id="IPR003593">
    <property type="entry name" value="AAA+_ATPase"/>
</dbReference>
<gene>
    <name evidence="11 13" type="primary">ftsE</name>
    <name evidence="13" type="ORF">GCM10011487_28750</name>
</gene>
<dbReference type="NCBIfam" id="TIGR02673">
    <property type="entry name" value="FtsE"/>
    <property type="match status" value="1"/>
</dbReference>
<sequence length="244" mass="26767">MIRFDHVFKRYPNGREALSDLTLEIDSGEVVFLTGHSGAGKSSLLKLISLIERPTRGQLIVNGQNVNGVSRRKVPAFRRQIGMVFQDHKLLHDRTIFDNVALPLIIAGVGTKEIGKRVRAALDQVGLLGREQSMPLELSTGEQQRVGIARAVVSKPPVLIADEPTGNLDPELSLEVMNIFRRFNEVGVTVLVASHDLYLLEHFPVRRVRLEGGRVIDDMPAGVSAGEKLVDPAKLITGAEGAMR</sequence>
<comment type="function">
    <text evidence="1">Part of the ABC transporter FtsEX involved in cellular division. Important for assembly or stability of the septal ring.</text>
</comment>
<dbReference type="SMART" id="SM00382">
    <property type="entry name" value="AAA"/>
    <property type="match status" value="1"/>
</dbReference>
<feature type="domain" description="ABC transporter" evidence="12">
    <location>
        <begin position="2"/>
        <end position="237"/>
    </location>
</feature>
<evidence type="ECO:0000256" key="3">
    <source>
        <dbReference type="ARBA" id="ARBA00005417"/>
    </source>
</evidence>
<dbReference type="Pfam" id="PF00005">
    <property type="entry name" value="ABC_tran"/>
    <property type="match status" value="1"/>
</dbReference>
<keyword evidence="14" id="KW-1185">Reference proteome</keyword>
<accession>A0A829YCB3</accession>
<proteinExistence type="inferred from homology"/>
<evidence type="ECO:0000256" key="1">
    <source>
        <dbReference type="ARBA" id="ARBA00002579"/>
    </source>
</evidence>
<evidence type="ECO:0000256" key="4">
    <source>
        <dbReference type="ARBA" id="ARBA00020019"/>
    </source>
</evidence>
<dbReference type="GO" id="GO:0051301">
    <property type="term" value="P:cell division"/>
    <property type="evidence" value="ECO:0007669"/>
    <property type="project" value="UniProtKB-UniRule"/>
</dbReference>
<evidence type="ECO:0000256" key="8">
    <source>
        <dbReference type="ARBA" id="ARBA00022840"/>
    </source>
</evidence>
<keyword evidence="10 11" id="KW-0131">Cell cycle</keyword>
<keyword evidence="9 11" id="KW-0472">Membrane</keyword>
<organism evidence="13 14">
    <name type="scientific">Steroidobacter agaridevorans</name>
    <dbReference type="NCBI Taxonomy" id="2695856"/>
    <lineage>
        <taxon>Bacteria</taxon>
        <taxon>Pseudomonadati</taxon>
        <taxon>Pseudomonadota</taxon>
        <taxon>Gammaproteobacteria</taxon>
        <taxon>Steroidobacterales</taxon>
        <taxon>Steroidobacteraceae</taxon>
        <taxon>Steroidobacter</taxon>
    </lineage>
</organism>
<dbReference type="GO" id="GO:0005886">
    <property type="term" value="C:plasma membrane"/>
    <property type="evidence" value="ECO:0007669"/>
    <property type="project" value="UniProtKB-SubCell"/>
</dbReference>
<evidence type="ECO:0000313" key="13">
    <source>
        <dbReference type="EMBL" id="GFE80875.1"/>
    </source>
</evidence>
<dbReference type="SUPFAM" id="SSF52540">
    <property type="entry name" value="P-loop containing nucleoside triphosphate hydrolases"/>
    <property type="match status" value="1"/>
</dbReference>
<dbReference type="Gene3D" id="3.40.50.300">
    <property type="entry name" value="P-loop containing nucleotide triphosphate hydrolases"/>
    <property type="match status" value="1"/>
</dbReference>
<dbReference type="GO" id="GO:0016887">
    <property type="term" value="F:ATP hydrolysis activity"/>
    <property type="evidence" value="ECO:0007669"/>
    <property type="project" value="InterPro"/>
</dbReference>
<name>A0A829YCB3_9GAMM</name>
<dbReference type="PANTHER" id="PTHR24220:SF470">
    <property type="entry name" value="CELL DIVISION ATP-BINDING PROTEIN FTSE"/>
    <property type="match status" value="1"/>
</dbReference>
<dbReference type="InterPro" id="IPR005286">
    <property type="entry name" value="Cell_div_FtsE"/>
</dbReference>
<dbReference type="InterPro" id="IPR015854">
    <property type="entry name" value="ABC_transpr_LolD-like"/>
</dbReference>
<dbReference type="GO" id="GO:0022857">
    <property type="term" value="F:transmembrane transporter activity"/>
    <property type="evidence" value="ECO:0007669"/>
    <property type="project" value="TreeGrafter"/>
</dbReference>
<evidence type="ECO:0000256" key="11">
    <source>
        <dbReference type="RuleBase" id="RU365094"/>
    </source>
</evidence>
<comment type="subunit">
    <text evidence="11">Homodimer. Forms a membrane-associated complex with FtsX.</text>
</comment>
<keyword evidence="7 11" id="KW-0547">Nucleotide-binding</keyword>
<dbReference type="Proteomes" id="UP000445000">
    <property type="component" value="Unassembled WGS sequence"/>
</dbReference>
<evidence type="ECO:0000259" key="12">
    <source>
        <dbReference type="PROSITE" id="PS50893"/>
    </source>
</evidence>
<evidence type="ECO:0000313" key="14">
    <source>
        <dbReference type="Proteomes" id="UP000445000"/>
    </source>
</evidence>
<dbReference type="GO" id="GO:0005524">
    <property type="term" value="F:ATP binding"/>
    <property type="evidence" value="ECO:0007669"/>
    <property type="project" value="UniProtKB-UniRule"/>
</dbReference>
<keyword evidence="6 11" id="KW-0132">Cell division</keyword>
<evidence type="ECO:0000256" key="6">
    <source>
        <dbReference type="ARBA" id="ARBA00022618"/>
    </source>
</evidence>
<dbReference type="InterPro" id="IPR003439">
    <property type="entry name" value="ABC_transporter-like_ATP-bd"/>
</dbReference>
<comment type="subcellular location">
    <subcellularLocation>
        <location evidence="11">Cell inner membrane</location>
        <topology evidence="11">Peripheral membrane protein</topology>
        <orientation evidence="11">Cytoplasmic side</orientation>
    </subcellularLocation>
    <subcellularLocation>
        <location evidence="2">Cell membrane</location>
        <topology evidence="2">Peripheral membrane protein</topology>
    </subcellularLocation>
</comment>
<dbReference type="RefSeq" id="WP_161812601.1">
    <property type="nucleotide sequence ID" value="NZ_BLJN01000003.1"/>
</dbReference>
<evidence type="ECO:0000256" key="7">
    <source>
        <dbReference type="ARBA" id="ARBA00022741"/>
    </source>
</evidence>